<evidence type="ECO:0000313" key="1">
    <source>
        <dbReference type="EMBL" id="KAG6780486.1"/>
    </source>
</evidence>
<evidence type="ECO:0000313" key="2">
    <source>
        <dbReference type="Proteomes" id="UP000886885"/>
    </source>
</evidence>
<reference evidence="1" key="1">
    <citation type="journal article" date="2020" name="bioRxiv">
        <title>Hybrid origin of Populus tomentosa Carr. identified through genome sequencing and phylogenomic analysis.</title>
        <authorList>
            <person name="An X."/>
            <person name="Gao K."/>
            <person name="Chen Z."/>
            <person name="Li J."/>
            <person name="Yang X."/>
            <person name="Yang X."/>
            <person name="Zhou J."/>
            <person name="Guo T."/>
            <person name="Zhao T."/>
            <person name="Huang S."/>
            <person name="Miao D."/>
            <person name="Khan W.U."/>
            <person name="Rao P."/>
            <person name="Ye M."/>
            <person name="Lei B."/>
            <person name="Liao W."/>
            <person name="Wang J."/>
            <person name="Ji L."/>
            <person name="Li Y."/>
            <person name="Guo B."/>
            <person name="Mustafa N.S."/>
            <person name="Li S."/>
            <person name="Yun Q."/>
            <person name="Keller S.R."/>
            <person name="Mao J."/>
            <person name="Zhang R."/>
            <person name="Strauss S.H."/>
        </authorList>
    </citation>
    <scope>NUCLEOTIDE SEQUENCE</scope>
    <source>
        <strain evidence="1">GM15</strain>
        <tissue evidence="1">Leaf</tissue>
    </source>
</reference>
<comment type="caution">
    <text evidence="1">The sequence shown here is derived from an EMBL/GenBank/DDBJ whole genome shotgun (WGS) entry which is preliminary data.</text>
</comment>
<evidence type="ECO:0008006" key="3">
    <source>
        <dbReference type="Google" id="ProtNLM"/>
    </source>
</evidence>
<dbReference type="EMBL" id="JAAWWB010000006">
    <property type="protein sequence ID" value="KAG6780486.1"/>
    <property type="molecule type" value="Genomic_DNA"/>
</dbReference>
<accession>A0A8X8CYD5</accession>
<dbReference type="AlphaFoldDB" id="A0A8X8CYD5"/>
<gene>
    <name evidence="1" type="ORF">POTOM_013346</name>
</gene>
<sequence length="114" mass="12930">MNPGVEDLARLGCERMLIFVAEENYLTVAAKNYYEKLKKSGWKGTIELVEIEKKDHCFHLLDLDGYKAREMSVEKKLWPCASNALPNEPEVRETVHAMTATASVQIRTGNETTN</sequence>
<name>A0A8X8CYD5_POPTO</name>
<proteinExistence type="predicted"/>
<organism evidence="1 2">
    <name type="scientific">Populus tomentosa</name>
    <name type="common">Chinese white poplar</name>
    <dbReference type="NCBI Taxonomy" id="118781"/>
    <lineage>
        <taxon>Eukaryota</taxon>
        <taxon>Viridiplantae</taxon>
        <taxon>Streptophyta</taxon>
        <taxon>Embryophyta</taxon>
        <taxon>Tracheophyta</taxon>
        <taxon>Spermatophyta</taxon>
        <taxon>Magnoliopsida</taxon>
        <taxon>eudicotyledons</taxon>
        <taxon>Gunneridae</taxon>
        <taxon>Pentapetalae</taxon>
        <taxon>rosids</taxon>
        <taxon>fabids</taxon>
        <taxon>Malpighiales</taxon>
        <taxon>Salicaceae</taxon>
        <taxon>Saliceae</taxon>
        <taxon>Populus</taxon>
    </lineage>
</organism>
<protein>
    <recommendedName>
        <fullName evidence="3">Alpha/beta hydrolase fold-3 domain-containing protein</fullName>
    </recommendedName>
</protein>
<dbReference type="Proteomes" id="UP000886885">
    <property type="component" value="Chromosome 3D"/>
</dbReference>
<dbReference type="OrthoDB" id="408631at2759"/>
<keyword evidence="2" id="KW-1185">Reference proteome</keyword>